<name>A0AAN7DVP4_QUERU</name>
<dbReference type="SUPFAM" id="SSF52047">
    <property type="entry name" value="RNI-like"/>
    <property type="match status" value="1"/>
</dbReference>
<keyword evidence="3" id="KW-1003">Cell membrane</keyword>
<dbReference type="InterPro" id="IPR046956">
    <property type="entry name" value="RLP23-like"/>
</dbReference>
<evidence type="ECO:0000256" key="2">
    <source>
        <dbReference type="ARBA" id="ARBA00009592"/>
    </source>
</evidence>
<dbReference type="SUPFAM" id="SSF52058">
    <property type="entry name" value="L domain-like"/>
    <property type="match status" value="1"/>
</dbReference>
<evidence type="ECO:0000256" key="12">
    <source>
        <dbReference type="SAM" id="Phobius"/>
    </source>
</evidence>
<keyword evidence="5 12" id="KW-0812">Transmembrane</keyword>
<gene>
    <name evidence="14" type="ORF">RGQ29_032367</name>
</gene>
<dbReference type="SMART" id="SM00369">
    <property type="entry name" value="LRR_TYP"/>
    <property type="match status" value="5"/>
</dbReference>
<evidence type="ECO:0000256" key="5">
    <source>
        <dbReference type="ARBA" id="ARBA00022692"/>
    </source>
</evidence>
<keyword evidence="7" id="KW-0677">Repeat</keyword>
<evidence type="ECO:0000313" key="14">
    <source>
        <dbReference type="EMBL" id="KAK4551450.1"/>
    </source>
</evidence>
<comment type="caution">
    <text evidence="14">The sequence shown here is derived from an EMBL/GenBank/DDBJ whole genome shotgun (WGS) entry which is preliminary data.</text>
</comment>
<evidence type="ECO:0000256" key="3">
    <source>
        <dbReference type="ARBA" id="ARBA00022475"/>
    </source>
</evidence>
<dbReference type="AlphaFoldDB" id="A0AAN7DVP4"/>
<dbReference type="Pfam" id="PF08263">
    <property type="entry name" value="LRRNT_2"/>
    <property type="match status" value="1"/>
</dbReference>
<dbReference type="PRINTS" id="PR00019">
    <property type="entry name" value="LEURICHRPT"/>
</dbReference>
<feature type="transmembrane region" description="Helical" evidence="12">
    <location>
        <begin position="959"/>
        <end position="980"/>
    </location>
</feature>
<evidence type="ECO:0000256" key="9">
    <source>
        <dbReference type="ARBA" id="ARBA00023136"/>
    </source>
</evidence>
<dbReference type="PANTHER" id="PTHR48061">
    <property type="entry name" value="LEUCINE-RICH REPEAT RECEPTOR PROTEIN KINASE EMS1-LIKE-RELATED"/>
    <property type="match status" value="1"/>
</dbReference>
<dbReference type="EMBL" id="JAXUIC010000067">
    <property type="protein sequence ID" value="KAK4551450.1"/>
    <property type="molecule type" value="Genomic_DNA"/>
</dbReference>
<sequence length="1021" mass="113217">MKIPFFSWRFLITICSLFVNFGVFVVSDQCLHDQRELLIGLKNSLKFNSALSTKLVHWNESLNCCSWKGVTCSEEGRVIGFNLNNESIYGGLHKSSSLFSLQYLQNLSLAYNKLNSSQIPSQFGNLTNLFYLNLSNSGFAGQIPSEISNLKRLVTLDLSTNFLPSYSMLEIKKPNLATLVKNFVELKELYLDGVNISAPGNEWCKALSSSVPNLRIFFANFANLTSLGLSSCGLNGTFPEKVFRILTLQTIDLSNNELLQGSLPEFLPNGSLRSLLLSGTKFSGALPGSIGNLKMLSTIVLSGCNFSGSIPNSMANLTQLVYLDMSFNNFTRPIPSFSMAKNLTEINLSHNDLTGKIHSLIWKDLLKLVSLDLGYNSLEGNIPDSLFSLPSLQILQLSNNQFSGRLEFNVSSHLLNTLDLSSNNLEGPVPTSFFELQGLKFLSLSSNNFNGSLQLNKIQQLRNLSNLDLSFNSLPVEYNETNSLLSSFPQITTLRLASCNLKTFPYFLRNQSILTTLDLSINQITGEIPNWIQNLTNLLYLNLSYNLLEGPLLNLPSTLSLSILDLSFNKLQGQLPTLPPSATYLDLSRNNFSSVIPAGIGSSLSVTYFLSLSNNQLSGSIPVSICGAIYLEVLDLSDNLLNGAIPQCFYEMGETLWVLDVRRNKLSGNISDSFSVNCGLQTLSLNGNQLGGAVPKSLENCKSLEVLDMGNNQLKDAFPCNLKNISSLRVLILRSNQFYGSIDCGGPNTSWPMLQIVDLASNNFTGQLPRESFCVWQAKMDDIQYLQIPILNYGHIYYQHSISVTTKGLDTELVKILTILTAIDISNNNLDGPIPEEIGKFKSLVVLNLSHNALTGHIPPSLGNLTQLESLDLSSNKLTGEIPVQLTDLTFLEVLNLSFNQLVGPIPQGKQFGTFSNDSYIHNKELCGFPLTTHCISYEAPPPTFQETHSNSGEIDLNFLSVELGFIFGFGIVIGPLMFWKRWSRRYFKHVDDILIRVFSQLNLGIKYRRRAARINQGRRH</sequence>
<organism evidence="14 15">
    <name type="scientific">Quercus rubra</name>
    <name type="common">Northern red oak</name>
    <name type="synonym">Quercus borealis</name>
    <dbReference type="NCBI Taxonomy" id="3512"/>
    <lineage>
        <taxon>Eukaryota</taxon>
        <taxon>Viridiplantae</taxon>
        <taxon>Streptophyta</taxon>
        <taxon>Embryophyta</taxon>
        <taxon>Tracheophyta</taxon>
        <taxon>Spermatophyta</taxon>
        <taxon>Magnoliopsida</taxon>
        <taxon>eudicotyledons</taxon>
        <taxon>Gunneridae</taxon>
        <taxon>Pentapetalae</taxon>
        <taxon>rosids</taxon>
        <taxon>fabids</taxon>
        <taxon>Fagales</taxon>
        <taxon>Fagaceae</taxon>
        <taxon>Quercus</taxon>
    </lineage>
</organism>
<keyword evidence="4" id="KW-0433">Leucine-rich repeat</keyword>
<evidence type="ECO:0000256" key="7">
    <source>
        <dbReference type="ARBA" id="ARBA00022737"/>
    </source>
</evidence>
<comment type="subcellular location">
    <subcellularLocation>
        <location evidence="1">Cell membrane</location>
        <topology evidence="1">Single-pass type I membrane protein</topology>
    </subcellularLocation>
</comment>
<comment type="similarity">
    <text evidence="2">Belongs to the RLP family.</text>
</comment>
<protein>
    <recommendedName>
        <fullName evidence="13">Leucine-rich repeat-containing N-terminal plant-type domain-containing protein</fullName>
    </recommendedName>
</protein>
<dbReference type="InterPro" id="IPR013210">
    <property type="entry name" value="LRR_N_plant-typ"/>
</dbReference>
<feature type="domain" description="Leucine-rich repeat-containing N-terminal plant-type" evidence="13">
    <location>
        <begin position="32"/>
        <end position="73"/>
    </location>
</feature>
<keyword evidence="10" id="KW-0675">Receptor</keyword>
<keyword evidence="15" id="KW-1185">Reference proteome</keyword>
<evidence type="ECO:0000256" key="10">
    <source>
        <dbReference type="ARBA" id="ARBA00023170"/>
    </source>
</evidence>
<dbReference type="InterPro" id="IPR032675">
    <property type="entry name" value="LRR_dom_sf"/>
</dbReference>
<dbReference type="Proteomes" id="UP001324115">
    <property type="component" value="Unassembled WGS sequence"/>
</dbReference>
<evidence type="ECO:0000256" key="1">
    <source>
        <dbReference type="ARBA" id="ARBA00004251"/>
    </source>
</evidence>
<evidence type="ECO:0000256" key="8">
    <source>
        <dbReference type="ARBA" id="ARBA00022989"/>
    </source>
</evidence>
<evidence type="ECO:0000256" key="4">
    <source>
        <dbReference type="ARBA" id="ARBA00022614"/>
    </source>
</evidence>
<keyword evidence="9 12" id="KW-0472">Membrane</keyword>
<keyword evidence="8 12" id="KW-1133">Transmembrane helix</keyword>
<keyword evidence="11" id="KW-0325">Glycoprotein</keyword>
<dbReference type="FunFam" id="3.80.10.10:FF:000095">
    <property type="entry name" value="LRR receptor-like serine/threonine-protein kinase GSO1"/>
    <property type="match status" value="3"/>
</dbReference>
<dbReference type="Pfam" id="PF13855">
    <property type="entry name" value="LRR_8"/>
    <property type="match status" value="2"/>
</dbReference>
<evidence type="ECO:0000256" key="6">
    <source>
        <dbReference type="ARBA" id="ARBA00022729"/>
    </source>
</evidence>
<dbReference type="InterPro" id="IPR003591">
    <property type="entry name" value="Leu-rich_rpt_typical-subtyp"/>
</dbReference>
<reference evidence="14 15" key="1">
    <citation type="journal article" date="2023" name="G3 (Bethesda)">
        <title>A haplotype-resolved chromosome-scale genome for Quercus rubra L. provides insights into the genetics of adaptive traits for red oak species.</title>
        <authorList>
            <person name="Kapoor B."/>
            <person name="Jenkins J."/>
            <person name="Schmutz J."/>
            <person name="Zhebentyayeva T."/>
            <person name="Kuelheim C."/>
            <person name="Coggeshall M."/>
            <person name="Heim C."/>
            <person name="Lasky J.R."/>
            <person name="Leites L."/>
            <person name="Islam-Faridi N."/>
            <person name="Romero-Severson J."/>
            <person name="DeLeo V.L."/>
            <person name="Lucas S.M."/>
            <person name="Lazic D."/>
            <person name="Gailing O."/>
            <person name="Carlson J."/>
            <person name="Staton M."/>
        </authorList>
    </citation>
    <scope>NUCLEOTIDE SEQUENCE [LARGE SCALE GENOMIC DNA]</scope>
    <source>
        <strain evidence="14">Pseudo-F2</strain>
    </source>
</reference>
<keyword evidence="6" id="KW-0732">Signal</keyword>
<dbReference type="Pfam" id="PF00560">
    <property type="entry name" value="LRR_1"/>
    <property type="match status" value="13"/>
</dbReference>
<evidence type="ECO:0000313" key="15">
    <source>
        <dbReference type="Proteomes" id="UP001324115"/>
    </source>
</evidence>
<dbReference type="PANTHER" id="PTHR48061:SF2">
    <property type="entry name" value="RECEPTOR LIKE PROTEIN 30-LIKE"/>
    <property type="match status" value="1"/>
</dbReference>
<dbReference type="GO" id="GO:0005886">
    <property type="term" value="C:plasma membrane"/>
    <property type="evidence" value="ECO:0007669"/>
    <property type="project" value="UniProtKB-SubCell"/>
</dbReference>
<proteinExistence type="inferred from homology"/>
<accession>A0AAN7DVP4</accession>
<dbReference type="SUPFAM" id="SSF52075">
    <property type="entry name" value="Outer arm dynein light chain 1"/>
    <property type="match status" value="1"/>
</dbReference>
<evidence type="ECO:0000259" key="13">
    <source>
        <dbReference type="Pfam" id="PF08263"/>
    </source>
</evidence>
<evidence type="ECO:0000256" key="11">
    <source>
        <dbReference type="ARBA" id="ARBA00023180"/>
    </source>
</evidence>
<dbReference type="InterPro" id="IPR001611">
    <property type="entry name" value="Leu-rich_rpt"/>
</dbReference>
<dbReference type="Gene3D" id="3.80.10.10">
    <property type="entry name" value="Ribonuclease Inhibitor"/>
    <property type="match status" value="4"/>
</dbReference>